<dbReference type="AlphaFoldDB" id="A0A7H9CJG2"/>
<dbReference type="Proteomes" id="UP000509414">
    <property type="component" value="Chromosome"/>
</dbReference>
<dbReference type="HAMAP" id="MF_02110">
    <property type="entry name" value="UPF0763"/>
    <property type="match status" value="1"/>
</dbReference>
<name>A0A7H9CJG2_9BACT</name>
<dbReference type="RefSeq" id="WP_179975522.1">
    <property type="nucleotide sequence ID" value="NZ_CP049075.1"/>
</dbReference>
<feature type="region of interest" description="Disordered" evidence="2">
    <location>
        <begin position="1"/>
        <end position="33"/>
    </location>
</feature>
<dbReference type="KEGG" id="cinf:CINF_0345"/>
<feature type="compositionally biased region" description="Polar residues" evidence="2">
    <location>
        <begin position="9"/>
        <end position="23"/>
    </location>
</feature>
<reference evidence="3 4" key="1">
    <citation type="submission" date="2020-02" db="EMBL/GenBank/DDBJ databases">
        <title>Complete genome sequence of the novel Campylobacter species Candidatus Campylobacter infans.</title>
        <authorList>
            <person name="Duim B."/>
            <person name="Zomer A."/>
            <person name="van der Graaf L."/>
            <person name="Wagenaar J."/>
        </authorList>
    </citation>
    <scope>NUCLEOTIDE SEQUENCE [LARGE SCALE GENOMIC DNA]</scope>
    <source>
        <strain evidence="3 4">19S00001</strain>
    </source>
</reference>
<accession>A0A7H9CJG2</accession>
<sequence length="184" mass="21515">MTKTKQEISTKPATIKSQKSQSAPKRPRKKALKTELVTSKKLEQTLKILENLKSTLGLDEQINFDIKQTSPNELKLKILNQEANFNVPWFCIKDEEPFVFMPAEILDVVFKMLKNEQKENFELRLERSIWQHMPLDFGDVWRVAIDELNSEHFKKEPDLDKLLDKIKKEHPNLFVNVANLVGKE</sequence>
<organism evidence="3 4">
    <name type="scientific">Candidatus Campylobacter infans</name>
    <dbReference type="NCBI Taxonomy" id="2561898"/>
    <lineage>
        <taxon>Bacteria</taxon>
        <taxon>Pseudomonadati</taxon>
        <taxon>Campylobacterota</taxon>
        <taxon>Epsilonproteobacteria</taxon>
        <taxon>Campylobacterales</taxon>
        <taxon>Campylobacteraceae</taxon>
        <taxon>Campylobacter</taxon>
    </lineage>
</organism>
<evidence type="ECO:0000256" key="2">
    <source>
        <dbReference type="SAM" id="MobiDB-lite"/>
    </source>
</evidence>
<comment type="similarity">
    <text evidence="1">Belongs to the UPF0763 family.</text>
</comment>
<dbReference type="Pfam" id="PF10788">
    <property type="entry name" value="DUF2603"/>
    <property type="match status" value="1"/>
</dbReference>
<evidence type="ECO:0000313" key="3">
    <source>
        <dbReference type="EMBL" id="QLI04889.1"/>
    </source>
</evidence>
<keyword evidence="4" id="KW-1185">Reference proteome</keyword>
<evidence type="ECO:0000313" key="4">
    <source>
        <dbReference type="Proteomes" id="UP000509414"/>
    </source>
</evidence>
<dbReference type="EMBL" id="CP049075">
    <property type="protein sequence ID" value="QLI04889.1"/>
    <property type="molecule type" value="Genomic_DNA"/>
</dbReference>
<evidence type="ECO:0000256" key="1">
    <source>
        <dbReference type="HAMAP-Rule" id="MF_02110"/>
    </source>
</evidence>
<proteinExistence type="inferred from homology"/>
<dbReference type="InterPro" id="IPR019724">
    <property type="entry name" value="UPF0763"/>
</dbReference>
<protein>
    <recommendedName>
        <fullName evidence="1">UPF0763 protein CINF_0345</fullName>
    </recommendedName>
</protein>
<gene>
    <name evidence="3" type="ORF">CINF_0345</name>
</gene>